<dbReference type="PROSITE" id="PS51379">
    <property type="entry name" value="4FE4S_FER_2"/>
    <property type="match status" value="1"/>
</dbReference>
<dbReference type="AlphaFoldDB" id="A0A6L7G1B4"/>
<dbReference type="Proteomes" id="UP000477911">
    <property type="component" value="Unassembled WGS sequence"/>
</dbReference>
<accession>A0A6L7G1B4</accession>
<name>A0A6L7G1B4_9RHOB</name>
<evidence type="ECO:0000313" key="3">
    <source>
        <dbReference type="Proteomes" id="UP000477911"/>
    </source>
</evidence>
<reference evidence="2 3" key="1">
    <citation type="submission" date="2019-12" db="EMBL/GenBank/DDBJ databases">
        <authorList>
            <person name="Li M."/>
        </authorList>
    </citation>
    <scope>NUCLEOTIDE SEQUENCE [LARGE SCALE GENOMIC DNA]</scope>
    <source>
        <strain evidence="2 3">GBMRC 2024</strain>
    </source>
</reference>
<feature type="domain" description="4Fe-4S ferredoxin-type" evidence="1">
    <location>
        <begin position="151"/>
        <end position="181"/>
    </location>
</feature>
<gene>
    <name evidence="2" type="ORF">GR170_05530</name>
</gene>
<evidence type="ECO:0000259" key="1">
    <source>
        <dbReference type="PROSITE" id="PS51379"/>
    </source>
</evidence>
<sequence length="238" mass="24658">MAQAPSSARPEAFPGAAPLQAALQNAALRIAAGLDATACASAAGLPPGTRSLLLLSPDEPAFWPVFTAAPEWLDGAPDPMDRWSRRVIGTLAERCHATALFPFGGPPWAPFLDWARASGRIHASPVGMLVSRAGGLFTSFRGALAFDRDLPVPAADATPCRSCAAPCTATCPVAALGPGGYDVARCKAHLRHPEGRACLEGGCLARRACPAAPPGQRLSAHSAYHMAQFLGAPHLEAR</sequence>
<dbReference type="InterPro" id="IPR017896">
    <property type="entry name" value="4Fe4S_Fe-S-bd"/>
</dbReference>
<comment type="caution">
    <text evidence="2">The sequence shown here is derived from an EMBL/GenBank/DDBJ whole genome shotgun (WGS) entry which is preliminary data.</text>
</comment>
<protein>
    <submittedName>
        <fullName evidence="2">Ferredoxin</fullName>
    </submittedName>
</protein>
<organism evidence="2 3">
    <name type="scientific">Pseudooceanicola albus</name>
    <dbReference type="NCBI Taxonomy" id="2692189"/>
    <lineage>
        <taxon>Bacteria</taxon>
        <taxon>Pseudomonadati</taxon>
        <taxon>Pseudomonadota</taxon>
        <taxon>Alphaproteobacteria</taxon>
        <taxon>Rhodobacterales</taxon>
        <taxon>Paracoccaceae</taxon>
        <taxon>Pseudooceanicola</taxon>
    </lineage>
</organism>
<dbReference type="EMBL" id="WUMU01000003">
    <property type="protein sequence ID" value="MXN17288.1"/>
    <property type="molecule type" value="Genomic_DNA"/>
</dbReference>
<proteinExistence type="predicted"/>
<evidence type="ECO:0000313" key="2">
    <source>
        <dbReference type="EMBL" id="MXN17288.1"/>
    </source>
</evidence>
<keyword evidence="3" id="KW-1185">Reference proteome</keyword>